<dbReference type="Proteomes" id="UP000664545">
    <property type="component" value="Unassembled WGS sequence"/>
</dbReference>
<evidence type="ECO:0000256" key="1">
    <source>
        <dbReference type="SAM" id="SignalP"/>
    </source>
</evidence>
<dbReference type="InterPro" id="IPR025648">
    <property type="entry name" value="DUF4358"/>
</dbReference>
<gene>
    <name evidence="2" type="ORF">JYB65_14325</name>
</gene>
<sequence>MKKIGVILMIIMMTGALFTGCGEKAEPSVSGNVNSKIDAKKMADYLVENTTFTDDMSPVDMEIFLSLYNLDESVVKDASLYASTGATAEEVAVITATDKTGMELIRKSCQQRVEAQKQAFENYVPEELTKLETPVMKQVGDAFVLVVCNDSDKAEELIDNYTNTEV</sequence>
<keyword evidence="1" id="KW-0732">Signal</keyword>
<keyword evidence="3" id="KW-1185">Reference proteome</keyword>
<dbReference type="PROSITE" id="PS51257">
    <property type="entry name" value="PROKAR_LIPOPROTEIN"/>
    <property type="match status" value="1"/>
</dbReference>
<feature type="signal peptide" evidence="1">
    <location>
        <begin position="1"/>
        <end position="18"/>
    </location>
</feature>
<comment type="caution">
    <text evidence="2">The sequence shown here is derived from an EMBL/GenBank/DDBJ whole genome shotgun (WGS) entry which is preliminary data.</text>
</comment>
<dbReference type="Pfam" id="PF14270">
    <property type="entry name" value="DUF4358"/>
    <property type="match status" value="1"/>
</dbReference>
<organism evidence="2 3">
    <name type="scientific">Clostridium aminobutyricum</name>
    <dbReference type="NCBI Taxonomy" id="33953"/>
    <lineage>
        <taxon>Bacteria</taxon>
        <taxon>Bacillati</taxon>
        <taxon>Bacillota</taxon>
        <taxon>Clostridia</taxon>
        <taxon>Eubacteriales</taxon>
        <taxon>Clostridiaceae</taxon>
        <taxon>Clostridium</taxon>
    </lineage>
</organism>
<proteinExistence type="predicted"/>
<feature type="chain" id="PRO_5038649783" evidence="1">
    <location>
        <begin position="19"/>
        <end position="166"/>
    </location>
</feature>
<evidence type="ECO:0000313" key="3">
    <source>
        <dbReference type="Proteomes" id="UP000664545"/>
    </source>
</evidence>
<accession>A0A939DB75</accession>
<dbReference type="EMBL" id="JAFJZZ010000011">
    <property type="protein sequence ID" value="MBN7774540.1"/>
    <property type="molecule type" value="Genomic_DNA"/>
</dbReference>
<dbReference type="RefSeq" id="WP_206583382.1">
    <property type="nucleotide sequence ID" value="NZ_JAFJZZ010000011.1"/>
</dbReference>
<dbReference type="AlphaFoldDB" id="A0A939DB75"/>
<evidence type="ECO:0000313" key="2">
    <source>
        <dbReference type="EMBL" id="MBN7774540.1"/>
    </source>
</evidence>
<protein>
    <submittedName>
        <fullName evidence="2">DUF4358 domain-containing protein</fullName>
    </submittedName>
</protein>
<reference evidence="2" key="1">
    <citation type="submission" date="2021-02" db="EMBL/GenBank/DDBJ databases">
        <title>Abyssanaerobacter marinus gen.nov., sp., nov, anaerobic bacterium isolated from the Onnuri vent field of Indian Ocean and suggestion of Mogibacteriaceae fam. nov., and proposal of reclassification of ambiguous this family's genus member.</title>
        <authorList>
            <person name="Kim Y.J."/>
            <person name="Yang J.-A."/>
        </authorList>
    </citation>
    <scope>NUCLEOTIDE SEQUENCE</scope>
    <source>
        <strain evidence="2">DSM 2634</strain>
    </source>
</reference>
<name>A0A939DB75_CLOAM</name>